<dbReference type="Proteomes" id="UP000821845">
    <property type="component" value="Chromosome 1"/>
</dbReference>
<keyword evidence="2" id="KW-1185">Reference proteome</keyword>
<dbReference type="EMBL" id="CM023481">
    <property type="protein sequence ID" value="KAH6945311.1"/>
    <property type="molecule type" value="Genomic_DNA"/>
</dbReference>
<accession>A0ACB7TGD3</accession>
<organism evidence="1 2">
    <name type="scientific">Hyalomma asiaticum</name>
    <name type="common">Tick</name>
    <dbReference type="NCBI Taxonomy" id="266040"/>
    <lineage>
        <taxon>Eukaryota</taxon>
        <taxon>Metazoa</taxon>
        <taxon>Ecdysozoa</taxon>
        <taxon>Arthropoda</taxon>
        <taxon>Chelicerata</taxon>
        <taxon>Arachnida</taxon>
        <taxon>Acari</taxon>
        <taxon>Parasitiformes</taxon>
        <taxon>Ixodida</taxon>
        <taxon>Ixodoidea</taxon>
        <taxon>Ixodidae</taxon>
        <taxon>Hyalomminae</taxon>
        <taxon>Hyalomma</taxon>
    </lineage>
</organism>
<gene>
    <name evidence="1" type="ORF">HPB50_007865</name>
</gene>
<comment type="caution">
    <text evidence="1">The sequence shown here is derived from an EMBL/GenBank/DDBJ whole genome shotgun (WGS) entry which is preliminary data.</text>
</comment>
<proteinExistence type="predicted"/>
<evidence type="ECO:0000313" key="1">
    <source>
        <dbReference type="EMBL" id="KAH6945311.1"/>
    </source>
</evidence>
<sequence length="215" mass="23825">MASSERDVGWQLSEYEGQRTPHPLITDDTGVTLEEDAIFHCLMCPICLNLMRNAVAITVCLHRFCEECIATSLSQCNNECPVCRTRLPSERFLRRDNRVDALVAALFPGTGNARASLAERVPASLSRQPYECLERGVRNRKDVQNIARESAVIQKGYGEATRGVESGLTPKTDSVDGADCEADIRKTSVDSHKKLSRYECHGLQSVTEGRNLPNV</sequence>
<reference evidence="1" key="1">
    <citation type="submission" date="2020-05" db="EMBL/GenBank/DDBJ databases">
        <title>Large-scale comparative analyses of tick genomes elucidate their genetic diversity and vector capacities.</title>
        <authorList>
            <person name="Jia N."/>
            <person name="Wang J."/>
            <person name="Shi W."/>
            <person name="Du L."/>
            <person name="Sun Y."/>
            <person name="Zhan W."/>
            <person name="Jiang J."/>
            <person name="Wang Q."/>
            <person name="Zhang B."/>
            <person name="Ji P."/>
            <person name="Sakyi L.B."/>
            <person name="Cui X."/>
            <person name="Yuan T."/>
            <person name="Jiang B."/>
            <person name="Yang W."/>
            <person name="Lam T.T.-Y."/>
            <person name="Chang Q."/>
            <person name="Ding S."/>
            <person name="Wang X."/>
            <person name="Zhu J."/>
            <person name="Ruan X."/>
            <person name="Zhao L."/>
            <person name="Wei J."/>
            <person name="Que T."/>
            <person name="Du C."/>
            <person name="Cheng J."/>
            <person name="Dai P."/>
            <person name="Han X."/>
            <person name="Huang E."/>
            <person name="Gao Y."/>
            <person name="Liu J."/>
            <person name="Shao H."/>
            <person name="Ye R."/>
            <person name="Li L."/>
            <person name="Wei W."/>
            <person name="Wang X."/>
            <person name="Wang C."/>
            <person name="Yang T."/>
            <person name="Huo Q."/>
            <person name="Li W."/>
            <person name="Guo W."/>
            <person name="Chen H."/>
            <person name="Zhou L."/>
            <person name="Ni X."/>
            <person name="Tian J."/>
            <person name="Zhou Y."/>
            <person name="Sheng Y."/>
            <person name="Liu T."/>
            <person name="Pan Y."/>
            <person name="Xia L."/>
            <person name="Li J."/>
            <person name="Zhao F."/>
            <person name="Cao W."/>
        </authorList>
    </citation>
    <scope>NUCLEOTIDE SEQUENCE</scope>
    <source>
        <strain evidence="1">Hyas-2018</strain>
    </source>
</reference>
<name>A0ACB7TGD3_HYAAI</name>
<evidence type="ECO:0000313" key="2">
    <source>
        <dbReference type="Proteomes" id="UP000821845"/>
    </source>
</evidence>
<protein>
    <submittedName>
        <fullName evidence="1">Uncharacterized protein</fullName>
    </submittedName>
</protein>